<evidence type="ECO:0000256" key="1">
    <source>
        <dbReference type="ARBA" id="ARBA00022614"/>
    </source>
</evidence>
<dbReference type="EMBL" id="JAUESC010000003">
    <property type="protein sequence ID" value="KAK0601651.1"/>
    <property type="molecule type" value="Genomic_DNA"/>
</dbReference>
<gene>
    <name evidence="4" type="ORF">LWI29_026092</name>
</gene>
<evidence type="ECO:0000313" key="4">
    <source>
        <dbReference type="EMBL" id="KAK0601651.1"/>
    </source>
</evidence>
<evidence type="ECO:0000256" key="2">
    <source>
        <dbReference type="ARBA" id="ARBA00022737"/>
    </source>
</evidence>
<comment type="caution">
    <text evidence="4">The sequence shown here is derived from an EMBL/GenBank/DDBJ whole genome shotgun (WGS) entry which is preliminary data.</text>
</comment>
<dbReference type="Gene3D" id="3.80.10.10">
    <property type="entry name" value="Ribonuclease Inhibitor"/>
    <property type="match status" value="1"/>
</dbReference>
<dbReference type="Pfam" id="PF20160">
    <property type="entry name" value="C-JID"/>
    <property type="match status" value="1"/>
</dbReference>
<dbReference type="Proteomes" id="UP001168877">
    <property type="component" value="Unassembled WGS sequence"/>
</dbReference>
<name>A0AA39SN55_ACESA</name>
<evidence type="ECO:0000313" key="5">
    <source>
        <dbReference type="Proteomes" id="UP001168877"/>
    </source>
</evidence>
<dbReference type="SUPFAM" id="SSF52058">
    <property type="entry name" value="L domain-like"/>
    <property type="match status" value="1"/>
</dbReference>
<dbReference type="GO" id="GO:0006952">
    <property type="term" value="P:defense response"/>
    <property type="evidence" value="ECO:0007669"/>
    <property type="project" value="InterPro"/>
</dbReference>
<keyword evidence="5" id="KW-1185">Reference proteome</keyword>
<protein>
    <recommendedName>
        <fullName evidence="3">C-JID domain-containing protein</fullName>
    </recommendedName>
</protein>
<feature type="domain" description="C-JID" evidence="3">
    <location>
        <begin position="131"/>
        <end position="268"/>
    </location>
</feature>
<proteinExistence type="predicted"/>
<dbReference type="AlphaFoldDB" id="A0AA39SN55"/>
<reference evidence="4" key="2">
    <citation type="submission" date="2023-06" db="EMBL/GenBank/DDBJ databases">
        <authorList>
            <person name="Swenson N.G."/>
            <person name="Wegrzyn J.L."/>
            <person name="Mcevoy S.L."/>
        </authorList>
    </citation>
    <scope>NUCLEOTIDE SEQUENCE</scope>
    <source>
        <strain evidence="4">NS2018</strain>
        <tissue evidence="4">Leaf</tissue>
    </source>
</reference>
<keyword evidence="2" id="KW-0677">Repeat</keyword>
<keyword evidence="1" id="KW-0433">Leucine-rich repeat</keyword>
<dbReference type="InterPro" id="IPR032675">
    <property type="entry name" value="LRR_dom_sf"/>
</dbReference>
<evidence type="ECO:0000259" key="3">
    <source>
        <dbReference type="Pfam" id="PF20160"/>
    </source>
</evidence>
<sequence length="289" mass="33143">MRNLEDIDLSSQVFDEMYNLRFLLIHNSTDGSNKVHFPNGLNCIPGELRILNWRKCPLRVLPSNFNSNELVKLDLSGSNIEQLWDVTKPAPKLKWLDLSWCENLTRIPNLSDFPLLVEGSGMPPNEFRIYLPGNKIPEWFSYQSLESSINIKVLRNDLVNSKFMGFAICVVFGVDENNTCELFTLGVGCVIKTCNVHWHYRTQYWRNLPNVFIDSDHMLLGYCSFYSGNLMKLPAGDSDYVDISIEFKMLDDHNQLKRCAVHPIYAEEPIEIIGATIQEIGETSGRRSD</sequence>
<dbReference type="PANTHER" id="PTHR11017:SF385">
    <property type="entry name" value="DISEASE RESISTANCE PROTEIN (TIR-NBS-LRR CLASS)-RELATED"/>
    <property type="match status" value="1"/>
</dbReference>
<dbReference type="InterPro" id="IPR044974">
    <property type="entry name" value="Disease_R_plants"/>
</dbReference>
<dbReference type="PANTHER" id="PTHR11017">
    <property type="entry name" value="LEUCINE-RICH REPEAT-CONTAINING PROTEIN"/>
    <property type="match status" value="1"/>
</dbReference>
<reference evidence="4" key="1">
    <citation type="journal article" date="2022" name="Plant J.">
        <title>Strategies of tolerance reflected in two North American maple genomes.</title>
        <authorList>
            <person name="McEvoy S.L."/>
            <person name="Sezen U.U."/>
            <person name="Trouern-Trend A."/>
            <person name="McMahon S.M."/>
            <person name="Schaberg P.G."/>
            <person name="Yang J."/>
            <person name="Wegrzyn J.L."/>
            <person name="Swenson N.G."/>
        </authorList>
    </citation>
    <scope>NUCLEOTIDE SEQUENCE</scope>
    <source>
        <strain evidence="4">NS2018</strain>
    </source>
</reference>
<dbReference type="InterPro" id="IPR045344">
    <property type="entry name" value="C-JID"/>
</dbReference>
<accession>A0AA39SN55</accession>
<organism evidence="4 5">
    <name type="scientific">Acer saccharum</name>
    <name type="common">Sugar maple</name>
    <dbReference type="NCBI Taxonomy" id="4024"/>
    <lineage>
        <taxon>Eukaryota</taxon>
        <taxon>Viridiplantae</taxon>
        <taxon>Streptophyta</taxon>
        <taxon>Embryophyta</taxon>
        <taxon>Tracheophyta</taxon>
        <taxon>Spermatophyta</taxon>
        <taxon>Magnoliopsida</taxon>
        <taxon>eudicotyledons</taxon>
        <taxon>Gunneridae</taxon>
        <taxon>Pentapetalae</taxon>
        <taxon>rosids</taxon>
        <taxon>malvids</taxon>
        <taxon>Sapindales</taxon>
        <taxon>Sapindaceae</taxon>
        <taxon>Hippocastanoideae</taxon>
        <taxon>Acereae</taxon>
        <taxon>Acer</taxon>
    </lineage>
</organism>